<dbReference type="Pfam" id="PF03358">
    <property type="entry name" value="FMN_red"/>
    <property type="match status" value="1"/>
</dbReference>
<protein>
    <submittedName>
        <fullName evidence="4">Multimeric flavodoxin WrbA</fullName>
    </submittedName>
</protein>
<dbReference type="OrthoDB" id="9805976at2"/>
<dbReference type="PANTHER" id="PTHR43278">
    <property type="entry name" value="NAD(P)H-DEPENDENT FMN-CONTAINING OXIDOREDUCTASE YWQN-RELATED"/>
    <property type="match status" value="1"/>
</dbReference>
<dbReference type="Proteomes" id="UP000005096">
    <property type="component" value="Chromosome"/>
</dbReference>
<keyword evidence="1" id="KW-0285">Flavoprotein</keyword>
<keyword evidence="2" id="KW-0288">FMN</keyword>
<evidence type="ECO:0000259" key="3">
    <source>
        <dbReference type="Pfam" id="PF03358"/>
    </source>
</evidence>
<dbReference type="PaxDb" id="584708-Apau_0665"/>
<dbReference type="InterPro" id="IPR051796">
    <property type="entry name" value="ISF_SsuE-like"/>
</dbReference>
<dbReference type="SUPFAM" id="SSF52218">
    <property type="entry name" value="Flavoproteins"/>
    <property type="match status" value="1"/>
</dbReference>
<dbReference type="PANTHER" id="PTHR43278:SF2">
    <property type="entry name" value="IRON-SULFUR FLAVOPROTEIN"/>
    <property type="match status" value="1"/>
</dbReference>
<reference evidence="4 5" key="1">
    <citation type="journal article" date="2010" name="Stand. Genomic Sci.">
        <title>Non-contiguous finished genome sequence of Aminomonas paucivorans type strain (GLU-3).</title>
        <authorList>
            <person name="Pitluck S."/>
            <person name="Yasawong M."/>
            <person name="Held B."/>
            <person name="Lapidus A."/>
            <person name="Nolan M."/>
            <person name="Copeland A."/>
            <person name="Lucas S."/>
            <person name="Del Rio T.G."/>
            <person name="Tice H."/>
            <person name="Cheng J.F."/>
            <person name="Chertkov O."/>
            <person name="Goodwin L."/>
            <person name="Tapia R."/>
            <person name="Han C."/>
            <person name="Liolios K."/>
            <person name="Ivanova N."/>
            <person name="Mavromatis K."/>
            <person name="Ovchinnikova G."/>
            <person name="Pati A."/>
            <person name="Chen A."/>
            <person name="Palaniappan K."/>
            <person name="Land M."/>
            <person name="Hauser L."/>
            <person name="Chang Y.J."/>
            <person name="Jeffries C.D."/>
            <person name="Pukall R."/>
            <person name="Spring S."/>
            <person name="Rohde M."/>
            <person name="Sikorski J."/>
            <person name="Goker M."/>
            <person name="Woyke T."/>
            <person name="Bristow J."/>
            <person name="Eisen J.A."/>
            <person name="Markowitz V."/>
            <person name="Hugenholtz P."/>
            <person name="Kyrpides N.C."/>
            <person name="Klenk H.P."/>
        </authorList>
    </citation>
    <scope>NUCLEOTIDE SEQUENCE [LARGE SCALE GENOMIC DNA]</scope>
    <source>
        <strain evidence="4 5">DSM 12260</strain>
    </source>
</reference>
<dbReference type="GO" id="GO:0016491">
    <property type="term" value="F:oxidoreductase activity"/>
    <property type="evidence" value="ECO:0007669"/>
    <property type="project" value="InterPro"/>
</dbReference>
<evidence type="ECO:0000256" key="1">
    <source>
        <dbReference type="ARBA" id="ARBA00022630"/>
    </source>
</evidence>
<dbReference type="EMBL" id="CM001022">
    <property type="protein sequence ID" value="EFQ23094.1"/>
    <property type="molecule type" value="Genomic_DNA"/>
</dbReference>
<keyword evidence="5" id="KW-1185">Reference proteome</keyword>
<sequence>MKILLLDGESREGQTPTFRGRREALARALERRGHEVRVLVLREKTIRPCVGCFRCWIATPGTCVHSDDGPELLRAILETDVLVLVSPLAMGFFTATLKGAMDRCIPLALPYLERRGGELHHPPRYGERPVPALLAYEPEADTEEEDHRILAAYMERLSRNRNAPDGGAWSLERGEEAIADAVDALQRIP</sequence>
<dbReference type="HOGENOM" id="CLU_121336_0_0_0"/>
<accession>E3CUD5</accession>
<name>E3CUD5_9BACT</name>
<dbReference type="AlphaFoldDB" id="E3CUD5"/>
<gene>
    <name evidence="4" type="ORF">Apau_0665</name>
</gene>
<dbReference type="RefSeq" id="WP_006300253.1">
    <property type="nucleotide sequence ID" value="NZ_CM001022.1"/>
</dbReference>
<evidence type="ECO:0000256" key="2">
    <source>
        <dbReference type="ARBA" id="ARBA00022643"/>
    </source>
</evidence>
<dbReference type="Gene3D" id="3.40.50.360">
    <property type="match status" value="1"/>
</dbReference>
<dbReference type="InterPro" id="IPR005025">
    <property type="entry name" value="FMN_Rdtase-like_dom"/>
</dbReference>
<organism evidence="4 5">
    <name type="scientific">Aminomonas paucivorans DSM 12260</name>
    <dbReference type="NCBI Taxonomy" id="584708"/>
    <lineage>
        <taxon>Bacteria</taxon>
        <taxon>Thermotogati</taxon>
        <taxon>Synergistota</taxon>
        <taxon>Synergistia</taxon>
        <taxon>Synergistales</taxon>
        <taxon>Synergistaceae</taxon>
        <taxon>Aminomonas</taxon>
    </lineage>
</organism>
<evidence type="ECO:0000313" key="5">
    <source>
        <dbReference type="Proteomes" id="UP000005096"/>
    </source>
</evidence>
<dbReference type="STRING" id="584708.Apau_0665"/>
<feature type="domain" description="NADPH-dependent FMN reductase-like" evidence="3">
    <location>
        <begin position="1"/>
        <end position="105"/>
    </location>
</feature>
<evidence type="ECO:0000313" key="4">
    <source>
        <dbReference type="EMBL" id="EFQ23094.1"/>
    </source>
</evidence>
<dbReference type="eggNOG" id="COG0655">
    <property type="taxonomic scope" value="Bacteria"/>
</dbReference>
<dbReference type="InterPro" id="IPR029039">
    <property type="entry name" value="Flavoprotein-like_sf"/>
</dbReference>
<proteinExistence type="predicted"/>